<dbReference type="GO" id="GO:0005524">
    <property type="term" value="F:ATP binding"/>
    <property type="evidence" value="ECO:0007669"/>
    <property type="project" value="UniProtKB-KW"/>
</dbReference>
<evidence type="ECO:0000256" key="8">
    <source>
        <dbReference type="ARBA" id="ARBA00022737"/>
    </source>
</evidence>
<dbReference type="Pfam" id="PF00696">
    <property type="entry name" value="AA_kinase"/>
    <property type="match status" value="1"/>
</dbReference>
<evidence type="ECO:0000256" key="6">
    <source>
        <dbReference type="ARBA" id="ARBA00022679"/>
    </source>
</evidence>
<evidence type="ECO:0000256" key="11">
    <source>
        <dbReference type="ARBA" id="ARBA00022840"/>
    </source>
</evidence>
<organism evidence="16 17">
    <name type="scientific">Methanococcoides methylutens</name>
    <dbReference type="NCBI Taxonomy" id="2226"/>
    <lineage>
        <taxon>Archaea</taxon>
        <taxon>Methanobacteriati</taxon>
        <taxon>Methanobacteriota</taxon>
        <taxon>Stenosarchaea group</taxon>
        <taxon>Methanomicrobia</taxon>
        <taxon>Methanosarcinales</taxon>
        <taxon>Methanosarcinaceae</taxon>
        <taxon>Methanococcoides</taxon>
    </lineage>
</organism>
<dbReference type="FunFam" id="3.40.1160.10:FF:000017">
    <property type="entry name" value="Bifunctional aspartokinase/homoserine dehydrogenase"/>
    <property type="match status" value="1"/>
</dbReference>
<dbReference type="PROSITE" id="PS00324">
    <property type="entry name" value="ASPARTOKINASE"/>
    <property type="match status" value="1"/>
</dbReference>
<dbReference type="GO" id="GO:0009090">
    <property type="term" value="P:homoserine biosynthetic process"/>
    <property type="evidence" value="ECO:0007669"/>
    <property type="project" value="TreeGrafter"/>
</dbReference>
<dbReference type="PANTHER" id="PTHR21499">
    <property type="entry name" value="ASPARTATE KINASE"/>
    <property type="match status" value="1"/>
</dbReference>
<reference evidence="16 17" key="1">
    <citation type="submission" date="2014-09" db="EMBL/GenBank/DDBJ databases">
        <title>Draft genome sequence of an obligately methylotrophic methanogen, Methanococcoides methylutens, isolated from marine sediment.</title>
        <authorList>
            <person name="Guan Y."/>
            <person name="Ngugi D.K."/>
            <person name="Blom J."/>
            <person name="Ali S."/>
            <person name="Ferry J.G."/>
            <person name="Stingl U."/>
        </authorList>
    </citation>
    <scope>NUCLEOTIDE SEQUENCE [LARGE SCALE GENOMIC DNA]</scope>
    <source>
        <strain evidence="16 17">DSM 2657</strain>
    </source>
</reference>
<dbReference type="InterPro" id="IPR045865">
    <property type="entry name" value="ACT-like_dom_sf"/>
</dbReference>
<feature type="domain" description="ACT" evidence="15">
    <location>
        <begin position="402"/>
        <end position="470"/>
    </location>
</feature>
<dbReference type="NCBIfam" id="TIGR00656">
    <property type="entry name" value="asp_kin_monofn"/>
    <property type="match status" value="1"/>
</dbReference>
<comment type="pathway">
    <text evidence="3 14">Amino-acid biosynthesis; L-threonine biosynthesis; L-threonine from L-aspartate: step 1/5.</text>
</comment>
<dbReference type="PANTHER" id="PTHR21499:SF59">
    <property type="entry name" value="ASPARTOKINASE"/>
    <property type="match status" value="1"/>
</dbReference>
<keyword evidence="11" id="KW-0067">ATP-binding</keyword>
<dbReference type="FunFam" id="3.30.2130.10:FF:000001">
    <property type="entry name" value="Bifunctional aspartokinase/homoserine dehydrogenase"/>
    <property type="match status" value="1"/>
</dbReference>
<evidence type="ECO:0000256" key="10">
    <source>
        <dbReference type="ARBA" id="ARBA00022777"/>
    </source>
</evidence>
<gene>
    <name evidence="16" type="ORF">LI82_03600</name>
</gene>
<dbReference type="CDD" id="cd04921">
    <property type="entry name" value="ACT_AKi-HSDH-ThrA-like_1"/>
    <property type="match status" value="1"/>
</dbReference>
<comment type="similarity">
    <text evidence="4 13">Belongs to the aspartokinase family.</text>
</comment>
<evidence type="ECO:0000256" key="3">
    <source>
        <dbReference type="ARBA" id="ARBA00005139"/>
    </source>
</evidence>
<evidence type="ECO:0000256" key="1">
    <source>
        <dbReference type="ARBA" id="ARBA00004766"/>
    </source>
</evidence>
<evidence type="ECO:0000256" key="12">
    <source>
        <dbReference type="ARBA" id="ARBA00047872"/>
    </source>
</evidence>
<feature type="domain" description="ACT" evidence="15">
    <location>
        <begin position="325"/>
        <end position="396"/>
    </location>
</feature>
<dbReference type="SUPFAM" id="SSF55021">
    <property type="entry name" value="ACT-like"/>
    <property type="match status" value="2"/>
</dbReference>
<keyword evidence="7" id="KW-0791">Threonine biosynthesis</keyword>
<evidence type="ECO:0000313" key="17">
    <source>
        <dbReference type="Proteomes" id="UP000029859"/>
    </source>
</evidence>
<dbReference type="NCBIfam" id="TIGR00657">
    <property type="entry name" value="asp_kinases"/>
    <property type="match status" value="1"/>
</dbReference>
<comment type="caution">
    <text evidence="16">The sequence shown here is derived from an EMBL/GenBank/DDBJ whole genome shotgun (WGS) entry which is preliminary data.</text>
</comment>
<keyword evidence="17" id="KW-1185">Reference proteome</keyword>
<keyword evidence="5 14" id="KW-0028">Amino-acid biosynthesis</keyword>
<evidence type="ECO:0000256" key="7">
    <source>
        <dbReference type="ARBA" id="ARBA00022697"/>
    </source>
</evidence>
<evidence type="ECO:0000259" key="15">
    <source>
        <dbReference type="PROSITE" id="PS51671"/>
    </source>
</evidence>
<evidence type="ECO:0000256" key="4">
    <source>
        <dbReference type="ARBA" id="ARBA00010122"/>
    </source>
</evidence>
<evidence type="ECO:0000256" key="5">
    <source>
        <dbReference type="ARBA" id="ARBA00022605"/>
    </source>
</evidence>
<dbReference type="Proteomes" id="UP000029859">
    <property type="component" value="Unassembled WGS sequence"/>
</dbReference>
<dbReference type="CDD" id="cd04924">
    <property type="entry name" value="ACT_AK-Arch_2"/>
    <property type="match status" value="1"/>
</dbReference>
<dbReference type="InterPro" id="IPR018042">
    <property type="entry name" value="Aspartate_kinase_CS"/>
</dbReference>
<dbReference type="GO" id="GO:0005829">
    <property type="term" value="C:cytosol"/>
    <property type="evidence" value="ECO:0007669"/>
    <property type="project" value="TreeGrafter"/>
</dbReference>
<comment type="pathway">
    <text evidence="2 14">Amino-acid biosynthesis; L-methionine biosynthesis via de novo pathway; L-homoserine from L-aspartate: step 1/3.</text>
</comment>
<dbReference type="InterPro" id="IPR001048">
    <property type="entry name" value="Asp/Glu/Uridylate_kinase"/>
</dbReference>
<dbReference type="InterPro" id="IPR002912">
    <property type="entry name" value="ACT_dom"/>
</dbReference>
<dbReference type="SUPFAM" id="SSF53633">
    <property type="entry name" value="Carbamate kinase-like"/>
    <property type="match status" value="1"/>
</dbReference>
<dbReference type="NCBIfam" id="NF004938">
    <property type="entry name" value="PRK06291.1"/>
    <property type="match status" value="1"/>
</dbReference>
<dbReference type="OrthoDB" id="8904at2157"/>
<dbReference type="Pfam" id="PF22468">
    <property type="entry name" value="ACT_9"/>
    <property type="match status" value="2"/>
</dbReference>
<accession>A0A099T4M1</accession>
<keyword evidence="6 13" id="KW-0808">Transferase</keyword>
<dbReference type="AlphaFoldDB" id="A0A099T4M1"/>
<dbReference type="EC" id="2.7.2.4" evidence="13"/>
<evidence type="ECO:0000313" key="16">
    <source>
        <dbReference type="EMBL" id="KGK99126.1"/>
    </source>
</evidence>
<protein>
    <recommendedName>
        <fullName evidence="13">Aspartokinase</fullName>
        <ecNumber evidence="13">2.7.2.4</ecNumber>
    </recommendedName>
</protein>
<evidence type="ECO:0000256" key="2">
    <source>
        <dbReference type="ARBA" id="ARBA00004986"/>
    </source>
</evidence>
<name>A0A099T4M1_METMT</name>
<dbReference type="InterPro" id="IPR001341">
    <property type="entry name" value="Asp_kinase"/>
</dbReference>
<dbReference type="GO" id="GO:0009089">
    <property type="term" value="P:lysine biosynthetic process via diaminopimelate"/>
    <property type="evidence" value="ECO:0007669"/>
    <property type="project" value="UniProtKB-UniPathway"/>
</dbReference>
<dbReference type="UniPathway" id="UPA00051">
    <property type="reaction ID" value="UER00462"/>
</dbReference>
<dbReference type="Gene3D" id="3.30.2130.10">
    <property type="entry name" value="VC0802-like"/>
    <property type="match status" value="1"/>
</dbReference>
<dbReference type="PROSITE" id="PS51671">
    <property type="entry name" value="ACT"/>
    <property type="match status" value="2"/>
</dbReference>
<keyword evidence="8" id="KW-0677">Repeat</keyword>
<evidence type="ECO:0000256" key="9">
    <source>
        <dbReference type="ARBA" id="ARBA00022741"/>
    </source>
</evidence>
<sequence length="470" mass="50042">MRYVMKFGGTSIADGKKIRHVAQLLISYRDAGDQVVAITSALGGVTDGLLTNAAEASQKGKVAQIKEFMTELAKKHYDAIGHAIDDERIADDVIETIDSRIDELEKALIGICYLGELTPRSIDYISSYGERLAVPIISGAIRSLGTDSMPFTGGEAGIVTTSDYGNAQPLEKSYEQVENNISTRVETSIPVITGFIAEDKKGIITTLGRGGSDFTASIVGAAIQADEIWLWKEVHGIMTTDPKIVPEASSIPQISYIEAMEMSYFGAKVLHPRAIEPAIKHGIPVRVKNTFDIKYPGTLVVADQTRKEDVVKAVTLIRNVAAVNISGAGMVGAIGTAARIFSALAKAGVNIIMISQSSSEANMSLVVDDAHLKSAVKALKSEFNKDIVREVAYDKDVCVVAVVGAGMDGIPGVAGKVFGALGKGKINVIMISQGSSQHNISFAISEKDAEEAVRVLHKEFDLGSKKTSGQ</sequence>
<dbReference type="InterPro" id="IPR054352">
    <property type="entry name" value="ACT_Aspartokinase"/>
</dbReference>
<dbReference type="InterPro" id="IPR005260">
    <property type="entry name" value="Asp_kin_monofn"/>
</dbReference>
<dbReference type="Gene3D" id="3.30.70.260">
    <property type="match status" value="1"/>
</dbReference>
<dbReference type="PIRSF" id="PIRSF000726">
    <property type="entry name" value="Asp_kin"/>
    <property type="match status" value="1"/>
</dbReference>
<evidence type="ECO:0000256" key="14">
    <source>
        <dbReference type="RuleBase" id="RU004249"/>
    </source>
</evidence>
<dbReference type="Gene3D" id="3.40.1160.10">
    <property type="entry name" value="Acetylglutamate kinase-like"/>
    <property type="match status" value="1"/>
</dbReference>
<dbReference type="GO" id="GO:0009088">
    <property type="term" value="P:threonine biosynthetic process"/>
    <property type="evidence" value="ECO:0007669"/>
    <property type="project" value="UniProtKB-UniPathway"/>
</dbReference>
<keyword evidence="9" id="KW-0547">Nucleotide-binding</keyword>
<dbReference type="InterPro" id="IPR036393">
    <property type="entry name" value="AceGlu_kinase-like_sf"/>
</dbReference>
<keyword evidence="10 13" id="KW-0418">Kinase</keyword>
<dbReference type="UniPathway" id="UPA00034">
    <property type="reaction ID" value="UER00015"/>
</dbReference>
<dbReference type="GO" id="GO:0004072">
    <property type="term" value="F:aspartate kinase activity"/>
    <property type="evidence" value="ECO:0007669"/>
    <property type="project" value="UniProtKB-EC"/>
</dbReference>
<comment type="pathway">
    <text evidence="1 14">Amino-acid biosynthesis; L-lysine biosynthesis via DAP pathway; (S)-tetrahydrodipicolinate from L-aspartate: step 1/4.</text>
</comment>
<dbReference type="EMBL" id="JRHO01000009">
    <property type="protein sequence ID" value="KGK99126.1"/>
    <property type="molecule type" value="Genomic_DNA"/>
</dbReference>
<comment type="catalytic activity">
    <reaction evidence="12 13">
        <text>L-aspartate + ATP = 4-phospho-L-aspartate + ADP</text>
        <dbReference type="Rhea" id="RHEA:23776"/>
        <dbReference type="ChEBI" id="CHEBI:29991"/>
        <dbReference type="ChEBI" id="CHEBI:30616"/>
        <dbReference type="ChEBI" id="CHEBI:57535"/>
        <dbReference type="ChEBI" id="CHEBI:456216"/>
        <dbReference type="EC" id="2.7.2.4"/>
    </reaction>
</comment>
<evidence type="ECO:0000256" key="13">
    <source>
        <dbReference type="RuleBase" id="RU003448"/>
    </source>
</evidence>
<proteinExistence type="inferred from homology"/>
<dbReference type="UniPathway" id="UPA00050">
    <property type="reaction ID" value="UER00461"/>
</dbReference>